<keyword evidence="2" id="KW-0812">Transmembrane</keyword>
<feature type="transmembrane region" description="Helical" evidence="2">
    <location>
        <begin position="12"/>
        <end position="31"/>
    </location>
</feature>
<feature type="compositionally biased region" description="Basic and acidic residues" evidence="1">
    <location>
        <begin position="110"/>
        <end position="119"/>
    </location>
</feature>
<evidence type="ECO:0000256" key="2">
    <source>
        <dbReference type="SAM" id="Phobius"/>
    </source>
</evidence>
<dbReference type="RefSeq" id="WP_179492655.1">
    <property type="nucleotide sequence ID" value="NZ_JACCCW010000002.1"/>
</dbReference>
<keyword evidence="4" id="KW-1185">Reference proteome</keyword>
<organism evidence="3 4">
    <name type="scientific">Granulicella arctica</name>
    <dbReference type="NCBI Taxonomy" id="940613"/>
    <lineage>
        <taxon>Bacteria</taxon>
        <taxon>Pseudomonadati</taxon>
        <taxon>Acidobacteriota</taxon>
        <taxon>Terriglobia</taxon>
        <taxon>Terriglobales</taxon>
        <taxon>Acidobacteriaceae</taxon>
        <taxon>Granulicella</taxon>
    </lineage>
</organism>
<name>A0A7Y9THT8_9BACT</name>
<evidence type="ECO:0000313" key="4">
    <source>
        <dbReference type="Proteomes" id="UP000589520"/>
    </source>
</evidence>
<gene>
    <name evidence="3" type="ORF">HDF17_003239</name>
</gene>
<keyword evidence="2" id="KW-1133">Transmembrane helix</keyword>
<accession>A0A7Y9THT8</accession>
<protein>
    <submittedName>
        <fullName evidence="3">Uncharacterized protein</fullName>
    </submittedName>
</protein>
<feature type="region of interest" description="Disordered" evidence="1">
    <location>
        <begin position="97"/>
        <end position="119"/>
    </location>
</feature>
<proteinExistence type="predicted"/>
<dbReference type="AlphaFoldDB" id="A0A7Y9THT8"/>
<comment type="caution">
    <text evidence="3">The sequence shown here is derived from an EMBL/GenBank/DDBJ whole genome shotgun (WGS) entry which is preliminary data.</text>
</comment>
<reference evidence="3 4" key="1">
    <citation type="submission" date="2020-07" db="EMBL/GenBank/DDBJ databases">
        <title>Genomic Encyclopedia of Type Strains, Phase IV (KMG-V): Genome sequencing to study the core and pangenomes of soil and plant-associated prokaryotes.</title>
        <authorList>
            <person name="Whitman W."/>
        </authorList>
    </citation>
    <scope>NUCLEOTIDE SEQUENCE [LARGE SCALE GENOMIC DNA]</scope>
    <source>
        <strain evidence="3 4">X4EP2</strain>
    </source>
</reference>
<evidence type="ECO:0000256" key="1">
    <source>
        <dbReference type="SAM" id="MobiDB-lite"/>
    </source>
</evidence>
<dbReference type="Proteomes" id="UP000589520">
    <property type="component" value="Unassembled WGS sequence"/>
</dbReference>
<sequence>MKSYRIWKVLKMVPVVIIAVGVFGFVTMRLWNWLMPAIFDLKPITFVQALGLLLLGKILFGGFHRHSGGRNGWKRHMEERWAQMSPEERERFRAGMRGRRGCGFGPFNEPRSEQGSRSA</sequence>
<keyword evidence="2" id="KW-0472">Membrane</keyword>
<feature type="transmembrane region" description="Helical" evidence="2">
    <location>
        <begin position="43"/>
        <end position="60"/>
    </location>
</feature>
<evidence type="ECO:0000313" key="3">
    <source>
        <dbReference type="EMBL" id="NYF80919.1"/>
    </source>
</evidence>
<dbReference type="EMBL" id="JACCCW010000002">
    <property type="protein sequence ID" value="NYF80919.1"/>
    <property type="molecule type" value="Genomic_DNA"/>
</dbReference>